<protein>
    <submittedName>
        <fullName evidence="6">PC-Esterase</fullName>
    </submittedName>
</protein>
<evidence type="ECO:0000256" key="1">
    <source>
        <dbReference type="ARBA" id="ARBA00004370"/>
    </source>
</evidence>
<dbReference type="GO" id="GO:0045492">
    <property type="term" value="P:xylan biosynthetic process"/>
    <property type="evidence" value="ECO:0007669"/>
    <property type="project" value="TreeGrafter"/>
</dbReference>
<evidence type="ECO:0000256" key="2">
    <source>
        <dbReference type="ARBA" id="ARBA00022692"/>
    </source>
</evidence>
<keyword evidence="2 5" id="KW-0812">Transmembrane</keyword>
<dbReference type="AlphaFoldDB" id="A0A4D6MI61"/>
<evidence type="ECO:0000313" key="7">
    <source>
        <dbReference type="Proteomes" id="UP000501690"/>
    </source>
</evidence>
<evidence type="ECO:0000313" key="6">
    <source>
        <dbReference type="EMBL" id="QCE01126.1"/>
    </source>
</evidence>
<dbReference type="Proteomes" id="UP000501690">
    <property type="component" value="Linkage Group LG7"/>
</dbReference>
<dbReference type="GO" id="GO:0016407">
    <property type="term" value="F:acetyltransferase activity"/>
    <property type="evidence" value="ECO:0007669"/>
    <property type="project" value="TreeGrafter"/>
</dbReference>
<gene>
    <name evidence="6" type="ORF">DEO72_LG7g2419</name>
</gene>
<dbReference type="GO" id="GO:0005794">
    <property type="term" value="C:Golgi apparatus"/>
    <property type="evidence" value="ECO:0007669"/>
    <property type="project" value="TreeGrafter"/>
</dbReference>
<dbReference type="PANTHER" id="PTHR13533">
    <property type="entry name" value="N-ACETYLNEURAMINATE 9-O-ACETYLTRANSFERASE"/>
    <property type="match status" value="1"/>
</dbReference>
<dbReference type="Gramene" id="Vigun08g140600.1.v1.2">
    <property type="protein sequence ID" value="Vigun08g140600.1.v1.2.CDS.1"/>
    <property type="gene ID" value="Vigun08g140600.v1.2"/>
</dbReference>
<evidence type="ECO:0000256" key="5">
    <source>
        <dbReference type="SAM" id="Phobius"/>
    </source>
</evidence>
<reference evidence="6 7" key="1">
    <citation type="submission" date="2019-04" db="EMBL/GenBank/DDBJ databases">
        <title>An improved genome assembly and genetic linkage map for asparagus bean, Vigna unguiculata ssp. sesquipedialis.</title>
        <authorList>
            <person name="Xia Q."/>
            <person name="Zhang R."/>
            <person name="Dong Y."/>
        </authorList>
    </citation>
    <scope>NUCLEOTIDE SEQUENCE [LARGE SCALE GENOMIC DNA]</scope>
    <source>
        <tissue evidence="6">Leaf</tissue>
    </source>
</reference>
<name>A0A4D6MI61_VIGUN</name>
<keyword evidence="7" id="KW-1185">Reference proteome</keyword>
<evidence type="ECO:0000256" key="4">
    <source>
        <dbReference type="ARBA" id="ARBA00023136"/>
    </source>
</evidence>
<evidence type="ECO:0000256" key="3">
    <source>
        <dbReference type="ARBA" id="ARBA00022989"/>
    </source>
</evidence>
<keyword evidence="4 5" id="KW-0472">Membrane</keyword>
<feature type="transmembrane region" description="Helical" evidence="5">
    <location>
        <begin position="32"/>
        <end position="53"/>
    </location>
</feature>
<dbReference type="GO" id="GO:0016020">
    <property type="term" value="C:membrane"/>
    <property type="evidence" value="ECO:0007669"/>
    <property type="project" value="UniProtKB-SubCell"/>
</dbReference>
<dbReference type="OrthoDB" id="767975at2759"/>
<organism evidence="6 7">
    <name type="scientific">Vigna unguiculata</name>
    <name type="common">Cowpea</name>
    <dbReference type="NCBI Taxonomy" id="3917"/>
    <lineage>
        <taxon>Eukaryota</taxon>
        <taxon>Viridiplantae</taxon>
        <taxon>Streptophyta</taxon>
        <taxon>Embryophyta</taxon>
        <taxon>Tracheophyta</taxon>
        <taxon>Spermatophyta</taxon>
        <taxon>Magnoliopsida</taxon>
        <taxon>eudicotyledons</taxon>
        <taxon>Gunneridae</taxon>
        <taxon>Pentapetalae</taxon>
        <taxon>rosids</taxon>
        <taxon>fabids</taxon>
        <taxon>Fabales</taxon>
        <taxon>Fabaceae</taxon>
        <taxon>Papilionoideae</taxon>
        <taxon>50 kb inversion clade</taxon>
        <taxon>NPAAA clade</taxon>
        <taxon>indigoferoid/millettioid clade</taxon>
        <taxon>Phaseoleae</taxon>
        <taxon>Vigna</taxon>
    </lineage>
</organism>
<dbReference type="EMBL" id="CP039351">
    <property type="protein sequence ID" value="QCE01126.1"/>
    <property type="molecule type" value="Genomic_DNA"/>
</dbReference>
<sequence length="364" mass="40550">MLGAVQLGLLAACVVLFVPMGMAGWHLSRNKVLFFSGALFITLAVGVHLTPYFPSVSDFVTSVSSSSVDVVVDNRDSCVSLLHEIVWEVRPRVFDFDPTNNNSVNYEKSWSWKRSGSVESCEFQRLNRHDVSVLLNGSWVVVAGDSQARIFALSLLSLVLDSEGMESVKGSLFKRHSDYHTVVDEMGMVLDFMWAPYVTNLTSLVAGFKRNRLYPDLLVMGSGLWHMLHITNASDYGVSLGDLRSSVTSLLPVSSEFGNDESVAVRSPHLFWLGMPSLVNSMLNTEEKREKMSDLVRGEYEREVKRSGMLRQFEGPLQLLDIGSLSWNCGIRCTDDGMHYDGVVYEAGVHVMLNALLIESHQKI</sequence>
<comment type="subcellular location">
    <subcellularLocation>
        <location evidence="1">Membrane</location>
    </subcellularLocation>
</comment>
<accession>A0A4D6MI61</accession>
<keyword evidence="3 5" id="KW-1133">Transmembrane helix</keyword>
<feature type="transmembrane region" description="Helical" evidence="5">
    <location>
        <begin position="6"/>
        <end position="25"/>
    </location>
</feature>
<dbReference type="PANTHER" id="PTHR13533:SF31">
    <property type="entry name" value="PROTEIN ALTERED XYLOGLUCAN 9"/>
    <property type="match status" value="1"/>
</dbReference>
<proteinExistence type="predicted"/>